<organism evidence="1 2">
    <name type="scientific">Aldrovandia affinis</name>
    <dbReference type="NCBI Taxonomy" id="143900"/>
    <lineage>
        <taxon>Eukaryota</taxon>
        <taxon>Metazoa</taxon>
        <taxon>Chordata</taxon>
        <taxon>Craniata</taxon>
        <taxon>Vertebrata</taxon>
        <taxon>Euteleostomi</taxon>
        <taxon>Actinopterygii</taxon>
        <taxon>Neopterygii</taxon>
        <taxon>Teleostei</taxon>
        <taxon>Notacanthiformes</taxon>
        <taxon>Halosauridae</taxon>
        <taxon>Aldrovandia</taxon>
    </lineage>
</organism>
<evidence type="ECO:0000313" key="1">
    <source>
        <dbReference type="EMBL" id="KAJ8412264.1"/>
    </source>
</evidence>
<evidence type="ECO:0000313" key="2">
    <source>
        <dbReference type="Proteomes" id="UP001221898"/>
    </source>
</evidence>
<dbReference type="EMBL" id="JAINUG010000020">
    <property type="protein sequence ID" value="KAJ8412264.1"/>
    <property type="molecule type" value="Genomic_DNA"/>
</dbReference>
<reference evidence="1" key="1">
    <citation type="journal article" date="2023" name="Science">
        <title>Genome structures resolve the early diversification of teleost fishes.</title>
        <authorList>
            <person name="Parey E."/>
            <person name="Louis A."/>
            <person name="Montfort J."/>
            <person name="Bouchez O."/>
            <person name="Roques C."/>
            <person name="Iampietro C."/>
            <person name="Lluch J."/>
            <person name="Castinel A."/>
            <person name="Donnadieu C."/>
            <person name="Desvignes T."/>
            <person name="Floi Bucao C."/>
            <person name="Jouanno E."/>
            <person name="Wen M."/>
            <person name="Mejri S."/>
            <person name="Dirks R."/>
            <person name="Jansen H."/>
            <person name="Henkel C."/>
            <person name="Chen W.J."/>
            <person name="Zahm M."/>
            <person name="Cabau C."/>
            <person name="Klopp C."/>
            <person name="Thompson A.W."/>
            <person name="Robinson-Rechavi M."/>
            <person name="Braasch I."/>
            <person name="Lecointre G."/>
            <person name="Bobe J."/>
            <person name="Postlethwait J.H."/>
            <person name="Berthelot C."/>
            <person name="Roest Crollius H."/>
            <person name="Guiguen Y."/>
        </authorList>
    </citation>
    <scope>NUCLEOTIDE SEQUENCE</scope>
    <source>
        <strain evidence="1">NC1722</strain>
    </source>
</reference>
<keyword evidence="2" id="KW-1185">Reference proteome</keyword>
<gene>
    <name evidence="1" type="ORF">AAFF_G00145310</name>
</gene>
<comment type="caution">
    <text evidence="1">The sequence shown here is derived from an EMBL/GenBank/DDBJ whole genome shotgun (WGS) entry which is preliminary data.</text>
</comment>
<sequence length="121" mass="14181">MRWNLMFDCLVEQRWAVTAVLSDRTITKLQDARTLEILDEYWLIMEEIAPVLATLKCATAVMSTETQVSISNIYPIIFSLLKTHHLRSEDDSRRVGEFKSKVRRSLSTRMRVDTDDYLNRL</sequence>
<dbReference type="AlphaFoldDB" id="A0AAD7T0Q7"/>
<proteinExistence type="predicted"/>
<accession>A0AAD7T0Q7</accession>
<dbReference type="Proteomes" id="UP001221898">
    <property type="component" value="Unassembled WGS sequence"/>
</dbReference>
<protein>
    <submittedName>
        <fullName evidence="1">Uncharacterized protein</fullName>
    </submittedName>
</protein>
<name>A0AAD7T0Q7_9TELE</name>